<dbReference type="Proteomes" id="UP000289557">
    <property type="component" value="Chromosome"/>
</dbReference>
<name>A0AB38W8D0_MYCPM</name>
<proteinExistence type="predicted"/>
<dbReference type="GO" id="GO:0051301">
    <property type="term" value="P:cell division"/>
    <property type="evidence" value="ECO:0007669"/>
    <property type="project" value="UniProtKB-KW"/>
</dbReference>
<reference evidence="1 2" key="1">
    <citation type="submission" date="2019-01" db="EMBL/GenBank/DDBJ databases">
        <authorList>
            <consortium name="Pathogen Informatics"/>
        </authorList>
    </citation>
    <scope>NUCLEOTIDE SEQUENCE [LARGE SCALE GENOMIC DNA]</scope>
    <source>
        <strain evidence="1 2">NCTC10119</strain>
    </source>
</reference>
<evidence type="ECO:0000313" key="2">
    <source>
        <dbReference type="Proteomes" id="UP000289557"/>
    </source>
</evidence>
<evidence type="ECO:0000313" key="1">
    <source>
        <dbReference type="EMBL" id="VEU57169.1"/>
    </source>
</evidence>
<dbReference type="AlphaFoldDB" id="A0AB38W8D0"/>
<keyword evidence="1" id="KW-0132">Cell division</keyword>
<dbReference type="EMBL" id="LR214945">
    <property type="protein sequence ID" value="VEU57169.1"/>
    <property type="molecule type" value="Genomic_DNA"/>
</dbReference>
<keyword evidence="1" id="KW-0131">Cell cycle</keyword>
<gene>
    <name evidence="1" type="ORF">NCTC10119_00433</name>
</gene>
<organism evidence="1 2">
    <name type="scientific">Mycoplasmoides pneumoniae</name>
    <name type="common">Mycoplasma pneumoniae</name>
    <dbReference type="NCBI Taxonomy" id="2104"/>
    <lineage>
        <taxon>Bacteria</taxon>
        <taxon>Bacillati</taxon>
        <taxon>Mycoplasmatota</taxon>
        <taxon>Mycoplasmoidales</taxon>
        <taxon>Mycoplasmoidaceae</taxon>
        <taxon>Mycoplasmoides</taxon>
    </lineage>
</organism>
<sequence length="124" mass="14308">MKNFEYEGFFDHKVEGAQKVILKVLVNQGLYPLDLTQIQEIIWAKIDNHNLEVQLGVDFTDANPSVQLFFLMEKKQAVSSDFIQKPAFISVKEVNQKPAKPFQVLNDLKELGLKYVKQQTGFNY</sequence>
<protein>
    <submittedName>
        <fullName evidence="1">Cell division protein FtsZ</fullName>
    </submittedName>
</protein>
<accession>A0AB38W8D0</accession>